<feature type="signal peptide" evidence="1">
    <location>
        <begin position="1"/>
        <end position="23"/>
    </location>
</feature>
<name>A0ABV6NIS4_9BACI</name>
<gene>
    <name evidence="2" type="ORF">ACFFH4_16875</name>
</gene>
<dbReference type="Proteomes" id="UP001589833">
    <property type="component" value="Unassembled WGS sequence"/>
</dbReference>
<keyword evidence="1" id="KW-0732">Signal</keyword>
<feature type="chain" id="PRO_5047263197" description="DUF2680 domain-containing protein" evidence="1">
    <location>
        <begin position="24"/>
        <end position="82"/>
    </location>
</feature>
<keyword evidence="3" id="KW-1185">Reference proteome</keyword>
<evidence type="ECO:0000256" key="1">
    <source>
        <dbReference type="SAM" id="SignalP"/>
    </source>
</evidence>
<evidence type="ECO:0000313" key="2">
    <source>
        <dbReference type="EMBL" id="MFC0560660.1"/>
    </source>
</evidence>
<proteinExistence type="predicted"/>
<dbReference type="EMBL" id="JBHLTR010000032">
    <property type="protein sequence ID" value="MFC0560660.1"/>
    <property type="molecule type" value="Genomic_DNA"/>
</dbReference>
<comment type="caution">
    <text evidence="2">The sequence shown here is derived from an EMBL/GenBank/DDBJ whole genome shotgun (WGS) entry which is preliminary data.</text>
</comment>
<accession>A0ABV6NIS4</accession>
<evidence type="ECO:0000313" key="3">
    <source>
        <dbReference type="Proteomes" id="UP001589833"/>
    </source>
</evidence>
<sequence>MKAIVLTVLTVSILALGTGNVLAMEPESQKGNSYGIFNFGQKLSMHEDMTVQQVKEMYGTHHGTAGAAPSKNFTKHDCMLEN</sequence>
<protein>
    <recommendedName>
        <fullName evidence="4">DUF2680 domain-containing protein</fullName>
    </recommendedName>
</protein>
<reference evidence="2 3" key="1">
    <citation type="submission" date="2024-09" db="EMBL/GenBank/DDBJ databases">
        <authorList>
            <person name="Sun Q."/>
            <person name="Mori K."/>
        </authorList>
    </citation>
    <scope>NUCLEOTIDE SEQUENCE [LARGE SCALE GENOMIC DNA]</scope>
    <source>
        <strain evidence="2 3">NCAIM B.02301</strain>
    </source>
</reference>
<organism evidence="2 3">
    <name type="scientific">Halalkalibacter alkalisediminis</name>
    <dbReference type="NCBI Taxonomy" id="935616"/>
    <lineage>
        <taxon>Bacteria</taxon>
        <taxon>Bacillati</taxon>
        <taxon>Bacillota</taxon>
        <taxon>Bacilli</taxon>
        <taxon>Bacillales</taxon>
        <taxon>Bacillaceae</taxon>
        <taxon>Halalkalibacter</taxon>
    </lineage>
</organism>
<evidence type="ECO:0008006" key="4">
    <source>
        <dbReference type="Google" id="ProtNLM"/>
    </source>
</evidence>
<dbReference type="RefSeq" id="WP_273848047.1">
    <property type="nucleotide sequence ID" value="NZ_JAQQWT010000047.1"/>
</dbReference>